<dbReference type="PaxDb" id="195103-CPF_0213"/>
<evidence type="ECO:0000256" key="8">
    <source>
        <dbReference type="ARBA" id="ARBA00022729"/>
    </source>
</evidence>
<feature type="signal peptide" evidence="15">
    <location>
        <begin position="1"/>
        <end position="21"/>
    </location>
</feature>
<dbReference type="GO" id="GO:0016020">
    <property type="term" value="C:membrane"/>
    <property type="evidence" value="ECO:0007669"/>
    <property type="project" value="InterPro"/>
</dbReference>
<dbReference type="InterPro" id="IPR019957">
    <property type="entry name" value="ABC_transptr_haem-bd_IsdE"/>
</dbReference>
<dbReference type="NCBIfam" id="NF038402">
    <property type="entry name" value="TroA_like"/>
    <property type="match status" value="1"/>
</dbReference>
<dbReference type="STRING" id="195103.CPF_0213"/>
<feature type="domain" description="Fe/B12 periplasmic-binding" evidence="16">
    <location>
        <begin position="41"/>
        <end position="295"/>
    </location>
</feature>
<dbReference type="NCBIfam" id="TIGR03659">
    <property type="entry name" value="IsdE"/>
    <property type="match status" value="1"/>
</dbReference>
<dbReference type="CDD" id="cd01140">
    <property type="entry name" value="FatB"/>
    <property type="match status" value="1"/>
</dbReference>
<dbReference type="RefSeq" id="WP_003458265.1">
    <property type="nucleotide sequence ID" value="NC_008261.1"/>
</dbReference>
<dbReference type="InterPro" id="IPR054828">
    <property type="entry name" value="Vit_B12_bind_prot"/>
</dbReference>
<dbReference type="PROSITE" id="PS51257">
    <property type="entry name" value="PROKAR_LIPOPROTEIN"/>
    <property type="match status" value="1"/>
</dbReference>
<dbReference type="GO" id="GO:0020037">
    <property type="term" value="F:heme binding"/>
    <property type="evidence" value="ECO:0007669"/>
    <property type="project" value="InterPro"/>
</dbReference>
<keyword evidence="12" id="KW-0449">Lipoprotein</keyword>
<gene>
    <name evidence="17" type="ordered locus">CPF_0213</name>
</gene>
<evidence type="ECO:0000256" key="12">
    <source>
        <dbReference type="ARBA" id="ARBA00023288"/>
    </source>
</evidence>
<proteinExistence type="inferred from homology"/>
<dbReference type="Gene3D" id="3.40.50.1980">
    <property type="entry name" value="Nitrogenase molybdenum iron protein domain"/>
    <property type="match status" value="2"/>
</dbReference>
<dbReference type="SUPFAM" id="SSF53807">
    <property type="entry name" value="Helical backbone' metal receptor"/>
    <property type="match status" value="1"/>
</dbReference>
<dbReference type="PROSITE" id="PS50983">
    <property type="entry name" value="FE_B12_PBP"/>
    <property type="match status" value="1"/>
</dbReference>
<keyword evidence="5" id="KW-1003">Cell membrane</keyword>
<keyword evidence="7" id="KW-0479">Metal-binding</keyword>
<keyword evidence="18" id="KW-1185">Reference proteome</keyword>
<dbReference type="eggNOG" id="COG0614">
    <property type="taxonomic scope" value="Bacteria"/>
</dbReference>
<name>A0A0H2YPX7_CLOP1</name>
<evidence type="ECO:0000256" key="2">
    <source>
        <dbReference type="ARBA" id="ARBA00008814"/>
    </source>
</evidence>
<reference evidence="17 18" key="1">
    <citation type="journal article" date="2006" name="Genome Res.">
        <title>Skewed genomic variability in strains of the toxigenic bacterial pathogen, Clostridium perfringens.</title>
        <authorList>
            <person name="Myers G.S."/>
            <person name="Rasko D.A."/>
            <person name="Cheung J.K."/>
            <person name="Ravel J."/>
            <person name="Seshadri R."/>
            <person name="Deboy R.T."/>
            <person name="Ren Q."/>
            <person name="Varga J."/>
            <person name="Awad M.M."/>
            <person name="Brinkac L.M."/>
            <person name="Daugherty S.C."/>
            <person name="Haft D.H."/>
            <person name="Dodson R.J."/>
            <person name="Madupu R."/>
            <person name="Nelson W.C."/>
            <person name="Rosovitz M.J."/>
            <person name="Sullivan S.A."/>
            <person name="Khouri H."/>
            <person name="Dimitrov G.I."/>
            <person name="Watkins K.L."/>
            <person name="Mulligan S."/>
            <person name="Benton J."/>
            <person name="Radune D."/>
            <person name="Fisher D.J."/>
            <person name="Atkins H.S."/>
            <person name="Hiscox T."/>
            <person name="Jost B.H."/>
            <person name="Billington S.J."/>
            <person name="Songer J.G."/>
            <person name="McClane B.A."/>
            <person name="Titball R.W."/>
            <person name="Rood J.I."/>
            <person name="Melville S.B."/>
            <person name="Paulsen I.T."/>
        </authorList>
    </citation>
    <scope>NUCLEOTIDE SEQUENCE [LARGE SCALE GENOMIC DNA]</scope>
    <source>
        <strain evidence="18">ATCC 13124 / DSM 756 / JCM 1290 / NCIMB 6125 / NCTC 8237 / S 107 / Type A</strain>
    </source>
</reference>
<keyword evidence="9" id="KW-0408">Iron</keyword>
<sequence length="295" mass="32320">MFLKKGIALSLICLLGFGVMGCSNNSGESKESLKKENGEEIVVATSVAVTEILDELGVKVSGVPTSSYDLPESTKDAVKVGNPMNPDLEIIKSLNPDVVVSVDTLGEDYKKLFTDNNIPSEFIDLTTLEGLKTSISTLGERFNKTEKANEILNELKVKEDEFVNLSKEEKKNVLLVFAAPGSMMIATPSSYIGNLVDKVGANNIVKDDKKPFVSYSNEEIVKLNPDMVLVMTHGMPEQAKKMAEEKFASDPAWSRIEAVKEGKVYYLENGYFGMSANLKVIESLDKLGEIIYGEK</sequence>
<evidence type="ECO:0000256" key="4">
    <source>
        <dbReference type="ARBA" id="ARBA00022448"/>
    </source>
</evidence>
<dbReference type="GO" id="GO:0071281">
    <property type="term" value="P:cellular response to iron ion"/>
    <property type="evidence" value="ECO:0007669"/>
    <property type="project" value="TreeGrafter"/>
</dbReference>
<accession>A0A0H2YPX7</accession>
<protein>
    <recommendedName>
        <fullName evidence="3">High-affinity heme uptake system protein IsdE</fullName>
    </recommendedName>
    <alternativeName>
        <fullName evidence="14">Iron-regulated surface determinant protein E</fullName>
    </alternativeName>
    <alternativeName>
        <fullName evidence="13">Staphylococcal iron-regulated protein F</fullName>
    </alternativeName>
</protein>
<dbReference type="InterPro" id="IPR002491">
    <property type="entry name" value="ABC_transptr_periplasmic_BD"/>
</dbReference>
<evidence type="ECO:0000256" key="13">
    <source>
        <dbReference type="ARBA" id="ARBA00031148"/>
    </source>
</evidence>
<feature type="chain" id="PRO_5039198622" description="High-affinity heme uptake system protein IsdE" evidence="15">
    <location>
        <begin position="22"/>
        <end position="295"/>
    </location>
</feature>
<evidence type="ECO:0000256" key="7">
    <source>
        <dbReference type="ARBA" id="ARBA00022723"/>
    </source>
</evidence>
<dbReference type="HOGENOM" id="CLU_038034_2_3_9"/>
<evidence type="ECO:0000256" key="9">
    <source>
        <dbReference type="ARBA" id="ARBA00023004"/>
    </source>
</evidence>
<evidence type="ECO:0000256" key="14">
    <source>
        <dbReference type="ARBA" id="ARBA00031463"/>
    </source>
</evidence>
<evidence type="ECO:0000256" key="15">
    <source>
        <dbReference type="SAM" id="SignalP"/>
    </source>
</evidence>
<keyword evidence="11" id="KW-0564">Palmitate</keyword>
<evidence type="ECO:0000256" key="6">
    <source>
        <dbReference type="ARBA" id="ARBA00022617"/>
    </source>
</evidence>
<dbReference type="KEGG" id="cpf:CPF_0213"/>
<evidence type="ECO:0000256" key="1">
    <source>
        <dbReference type="ARBA" id="ARBA00001970"/>
    </source>
</evidence>
<dbReference type="GO" id="GO:0046872">
    <property type="term" value="F:metal ion binding"/>
    <property type="evidence" value="ECO:0007669"/>
    <property type="project" value="UniProtKB-KW"/>
</dbReference>
<evidence type="ECO:0000256" key="11">
    <source>
        <dbReference type="ARBA" id="ARBA00023139"/>
    </source>
</evidence>
<comment type="cofactor">
    <cofactor evidence="1">
        <name>heme b</name>
        <dbReference type="ChEBI" id="CHEBI:60344"/>
    </cofactor>
</comment>
<evidence type="ECO:0000313" key="18">
    <source>
        <dbReference type="Proteomes" id="UP000001823"/>
    </source>
</evidence>
<dbReference type="AlphaFoldDB" id="A0A0H2YPX7"/>
<dbReference type="InterPro" id="IPR033870">
    <property type="entry name" value="FatB"/>
</dbReference>
<keyword evidence="6" id="KW-0349">Heme</keyword>
<evidence type="ECO:0000256" key="3">
    <source>
        <dbReference type="ARBA" id="ARBA00015862"/>
    </source>
</evidence>
<organism evidence="17 18">
    <name type="scientific">Clostridium perfringens (strain ATCC 13124 / DSM 756 / JCM 1290 / NCIMB 6125 / NCTC 8237 / Type A)</name>
    <dbReference type="NCBI Taxonomy" id="195103"/>
    <lineage>
        <taxon>Bacteria</taxon>
        <taxon>Bacillati</taxon>
        <taxon>Bacillota</taxon>
        <taxon>Clostridia</taxon>
        <taxon>Eubacteriales</taxon>
        <taxon>Clostridiaceae</taxon>
        <taxon>Clostridium</taxon>
    </lineage>
</organism>
<dbReference type="PANTHER" id="PTHR30535:SF36">
    <property type="entry name" value="HIGH-AFFINITY HEME UPTAKE SYSTEM PROTEIN ISDE"/>
    <property type="match status" value="1"/>
</dbReference>
<dbReference type="PANTHER" id="PTHR30535">
    <property type="entry name" value="VITAMIN B12-BINDING PROTEIN"/>
    <property type="match status" value="1"/>
</dbReference>
<dbReference type="EMBL" id="CP000246">
    <property type="protein sequence ID" value="ABG82876.1"/>
    <property type="molecule type" value="Genomic_DNA"/>
</dbReference>
<keyword evidence="4" id="KW-0813">Transport</keyword>
<evidence type="ECO:0000256" key="10">
    <source>
        <dbReference type="ARBA" id="ARBA00023136"/>
    </source>
</evidence>
<evidence type="ECO:0000256" key="5">
    <source>
        <dbReference type="ARBA" id="ARBA00022475"/>
    </source>
</evidence>
<dbReference type="GeneID" id="93000486"/>
<dbReference type="Pfam" id="PF01497">
    <property type="entry name" value="Peripla_BP_2"/>
    <property type="match status" value="1"/>
</dbReference>
<keyword evidence="10" id="KW-0472">Membrane</keyword>
<dbReference type="Proteomes" id="UP000001823">
    <property type="component" value="Chromosome"/>
</dbReference>
<keyword evidence="8 15" id="KW-0732">Signal</keyword>
<dbReference type="GO" id="GO:0015886">
    <property type="term" value="P:heme transport"/>
    <property type="evidence" value="ECO:0007669"/>
    <property type="project" value="InterPro"/>
</dbReference>
<comment type="similarity">
    <text evidence="2">Belongs to the bacterial solute-binding protein 8 family.</text>
</comment>
<dbReference type="InterPro" id="IPR050902">
    <property type="entry name" value="ABC_Transporter_SBP"/>
</dbReference>
<evidence type="ECO:0000259" key="16">
    <source>
        <dbReference type="PROSITE" id="PS50983"/>
    </source>
</evidence>
<evidence type="ECO:0000313" key="17">
    <source>
        <dbReference type="EMBL" id="ABG82876.1"/>
    </source>
</evidence>